<reference evidence="7 9" key="1">
    <citation type="submission" date="2014-04" db="EMBL/GenBank/DDBJ databases">
        <authorList>
            <consortium name="DOE Joint Genome Institute"/>
            <person name="Kuo A."/>
            <person name="Girlanda M."/>
            <person name="Perotto S."/>
            <person name="Kohler A."/>
            <person name="Nagy L.G."/>
            <person name="Floudas D."/>
            <person name="Copeland A."/>
            <person name="Barry K.W."/>
            <person name="Cichocki N."/>
            <person name="Veneault-Fourrey C."/>
            <person name="LaButti K."/>
            <person name="Lindquist E.A."/>
            <person name="Lipzen A."/>
            <person name="Lundell T."/>
            <person name="Morin E."/>
            <person name="Murat C."/>
            <person name="Sun H."/>
            <person name="Tunlid A."/>
            <person name="Henrissat B."/>
            <person name="Grigoriev I.V."/>
            <person name="Hibbett D.S."/>
            <person name="Martin F."/>
            <person name="Nordberg H.P."/>
            <person name="Cantor M.N."/>
            <person name="Hua S.X."/>
        </authorList>
    </citation>
    <scope>NUCLEOTIDE SEQUENCE [LARGE SCALE GENOMIC DNA]</scope>
    <source>
        <strain evidence="7 9">MUT 4182</strain>
    </source>
</reference>
<dbReference type="OrthoDB" id="2782214at2759"/>
<feature type="compositionally biased region" description="Polar residues" evidence="5">
    <location>
        <begin position="383"/>
        <end position="404"/>
    </location>
</feature>
<dbReference type="Gene3D" id="3.30.160.60">
    <property type="entry name" value="Classic Zinc Finger"/>
    <property type="match status" value="1"/>
</dbReference>
<dbReference type="AlphaFoldDB" id="A0A0C3L8T6"/>
<evidence type="ECO:0000313" key="8">
    <source>
        <dbReference type="EMBL" id="KIO26011.1"/>
    </source>
</evidence>
<reference evidence="7" key="3">
    <citation type="submission" date="2015-02" db="EMBL/GenBank/DDBJ databases">
        <title>Evolutionary Origins and Diversification of the Mycorrhizal Mutualists.</title>
        <authorList>
            <consortium name="DOE Joint Genome Institute"/>
            <consortium name="Mycorrhizal Genomics Consortium"/>
            <person name="Kohler A."/>
            <person name="Kuo A."/>
            <person name="Nagy L.G."/>
            <person name="Floudas D."/>
            <person name="Copeland A."/>
            <person name="Barry K.W."/>
            <person name="Cichocki N."/>
            <person name="Veneault-Fourrey C."/>
            <person name="LaButti K."/>
            <person name="Lindquist E.A."/>
            <person name="Lipzen A."/>
            <person name="Lundell T."/>
            <person name="Morin E."/>
            <person name="Murat C."/>
            <person name="Riley R."/>
            <person name="Ohm R."/>
            <person name="Sun H."/>
            <person name="Tunlid A."/>
            <person name="Henrissat B."/>
            <person name="Grigoriev I.V."/>
            <person name="Hibbett D.S."/>
            <person name="Martin F."/>
        </authorList>
    </citation>
    <scope>NUCLEOTIDE SEQUENCE</scope>
    <source>
        <strain evidence="7">MUT 4182</strain>
    </source>
</reference>
<evidence type="ECO:0000313" key="7">
    <source>
        <dbReference type="EMBL" id="KIO17827.1"/>
    </source>
</evidence>
<organism evidence="7 9">
    <name type="scientific">Tulasnella calospora MUT 4182</name>
    <dbReference type="NCBI Taxonomy" id="1051891"/>
    <lineage>
        <taxon>Eukaryota</taxon>
        <taxon>Fungi</taxon>
        <taxon>Dikarya</taxon>
        <taxon>Basidiomycota</taxon>
        <taxon>Agaricomycotina</taxon>
        <taxon>Agaricomycetes</taxon>
        <taxon>Cantharellales</taxon>
        <taxon>Tulasnellaceae</taxon>
        <taxon>Tulasnella</taxon>
    </lineage>
</organism>
<feature type="compositionally biased region" description="Polar residues" evidence="5">
    <location>
        <begin position="154"/>
        <end position="178"/>
    </location>
</feature>
<dbReference type="STRING" id="1051891.A0A0C3L8T6"/>
<evidence type="ECO:0000256" key="4">
    <source>
        <dbReference type="PROSITE-ProRule" id="PRU00042"/>
    </source>
</evidence>
<dbReference type="SUPFAM" id="SSF57667">
    <property type="entry name" value="beta-beta-alpha zinc fingers"/>
    <property type="match status" value="1"/>
</dbReference>
<dbReference type="HOGENOM" id="CLU_548833_0_0_1"/>
<feature type="compositionally biased region" description="Low complexity" evidence="5">
    <location>
        <begin position="239"/>
        <end position="255"/>
    </location>
</feature>
<evidence type="ECO:0000256" key="1">
    <source>
        <dbReference type="ARBA" id="ARBA00022723"/>
    </source>
</evidence>
<evidence type="ECO:0000259" key="6">
    <source>
        <dbReference type="PROSITE" id="PS50157"/>
    </source>
</evidence>
<dbReference type="Proteomes" id="UP000054248">
    <property type="component" value="Unassembled WGS sequence"/>
</dbReference>
<dbReference type="EMBL" id="KN823031">
    <property type="protein sequence ID" value="KIO26011.1"/>
    <property type="molecule type" value="Genomic_DNA"/>
</dbReference>
<proteinExistence type="predicted"/>
<feature type="compositionally biased region" description="Low complexity" evidence="5">
    <location>
        <begin position="289"/>
        <end position="310"/>
    </location>
</feature>
<accession>A0A0C3L8T6</accession>
<protein>
    <recommendedName>
        <fullName evidence="6">C2H2-type domain-containing protein</fullName>
    </recommendedName>
</protein>
<evidence type="ECO:0000256" key="3">
    <source>
        <dbReference type="ARBA" id="ARBA00022833"/>
    </source>
</evidence>
<dbReference type="EMBL" id="KN823340">
    <property type="protein sequence ID" value="KIO17827.1"/>
    <property type="molecule type" value="Genomic_DNA"/>
</dbReference>
<keyword evidence="1" id="KW-0479">Metal-binding</keyword>
<feature type="domain" description="C2H2-type" evidence="6">
    <location>
        <begin position="472"/>
        <end position="497"/>
    </location>
</feature>
<reference evidence="9" key="2">
    <citation type="submission" date="2015-01" db="EMBL/GenBank/DDBJ databases">
        <title>Evolutionary Origins and Diversification of the Mycorrhizal Mutualists.</title>
        <authorList>
            <consortium name="DOE Joint Genome Institute"/>
            <consortium name="Mycorrhizal Genomics Consortium"/>
            <person name="Kohler A."/>
            <person name="Kuo A."/>
            <person name="Nagy L.G."/>
            <person name="Floudas D."/>
            <person name="Copeland A."/>
            <person name="Barry K.W."/>
            <person name="Cichocki N."/>
            <person name="Veneault-Fourrey C."/>
            <person name="LaButti K."/>
            <person name="Lindquist E.A."/>
            <person name="Lipzen A."/>
            <person name="Lundell T."/>
            <person name="Morin E."/>
            <person name="Murat C."/>
            <person name="Riley R."/>
            <person name="Ohm R."/>
            <person name="Sun H."/>
            <person name="Tunlid A."/>
            <person name="Henrissat B."/>
            <person name="Grigoriev I.V."/>
            <person name="Hibbett D.S."/>
            <person name="Martin F."/>
        </authorList>
    </citation>
    <scope>NUCLEOTIDE SEQUENCE [LARGE SCALE GENOMIC DNA]</scope>
    <source>
        <strain evidence="9">MUT 4182</strain>
    </source>
</reference>
<evidence type="ECO:0000313" key="9">
    <source>
        <dbReference type="Proteomes" id="UP000054248"/>
    </source>
</evidence>
<feature type="region of interest" description="Disordered" evidence="5">
    <location>
        <begin position="376"/>
        <end position="404"/>
    </location>
</feature>
<keyword evidence="2 4" id="KW-0863">Zinc-finger</keyword>
<feature type="compositionally biased region" description="Polar residues" evidence="5">
    <location>
        <begin position="55"/>
        <end position="67"/>
    </location>
</feature>
<feature type="region of interest" description="Disordered" evidence="5">
    <location>
        <begin position="1"/>
        <end position="85"/>
    </location>
</feature>
<feature type="compositionally biased region" description="Polar residues" evidence="5">
    <location>
        <begin position="1"/>
        <end position="17"/>
    </location>
</feature>
<feature type="compositionally biased region" description="Low complexity" evidence="5">
    <location>
        <begin position="126"/>
        <end position="139"/>
    </location>
</feature>
<dbReference type="PROSITE" id="PS50157">
    <property type="entry name" value="ZINC_FINGER_C2H2_2"/>
    <property type="match status" value="1"/>
</dbReference>
<sequence>MSDGPNRSSTYPNSQSKGKGREGESAPSAPTSTYTASGGSWNPPSAGSLGWARVPSTSFPVSASTIQPGYATQPYNTSYPDDPLAYLGANVSIQPQSLPGAATTSYFQQPLNQAQYTTPGYPNLPPSTSFAYTTSSSSPFDATESPPAPGTMFPYQTTTSYPSQASQDQPRTGSSLSRPSYRAVRIPGRSDTGSSSTSLAPGTWDPNQLQIPGSTNVQQAQTTRSSLLRTSYRAVRDLGSSGTGPSSTSPASRTGYPSQLQVLRSSNEDQYQTITSSSLQPSYRAVREPTGSSGTGPSSTSPASGTPYPSQFQVPGSRNEEQDQTIERSSRRPSYQAVRILPGSTGQQGLNYAPAPAPVPGSTNYQAFASVPSQGAPNVVVGPQQSNPSSTTRPGGVRSRTNQPGQGVFQAVVSSSSTASVSSQAAQASAQDRFSLNPPEWTGCRCKVSFAKSEMSRHWRTACPDNPSREIHQCNVCGETFARRDTLRRHMKAHSPT</sequence>
<dbReference type="InterPro" id="IPR013087">
    <property type="entry name" value="Znf_C2H2_type"/>
</dbReference>
<dbReference type="GO" id="GO:0008270">
    <property type="term" value="F:zinc ion binding"/>
    <property type="evidence" value="ECO:0007669"/>
    <property type="project" value="UniProtKB-KW"/>
</dbReference>
<keyword evidence="9" id="KW-1185">Reference proteome</keyword>
<feature type="compositionally biased region" description="Polar residues" evidence="5">
    <location>
        <begin position="28"/>
        <end position="45"/>
    </location>
</feature>
<dbReference type="Pfam" id="PF00096">
    <property type="entry name" value="zf-C2H2"/>
    <property type="match status" value="1"/>
</dbReference>
<dbReference type="PROSITE" id="PS00028">
    <property type="entry name" value="ZINC_FINGER_C2H2_1"/>
    <property type="match status" value="1"/>
</dbReference>
<feature type="compositionally biased region" description="Polar residues" evidence="5">
    <location>
        <begin position="191"/>
        <end position="229"/>
    </location>
</feature>
<dbReference type="SMART" id="SM00355">
    <property type="entry name" value="ZnF_C2H2"/>
    <property type="match status" value="1"/>
</dbReference>
<feature type="region of interest" description="Disordered" evidence="5">
    <location>
        <begin position="115"/>
        <end position="336"/>
    </location>
</feature>
<name>A0A0C3L8T6_9AGAM</name>
<keyword evidence="3" id="KW-0862">Zinc</keyword>
<evidence type="ECO:0000256" key="5">
    <source>
        <dbReference type="SAM" id="MobiDB-lite"/>
    </source>
</evidence>
<dbReference type="FunFam" id="3.30.160.60:FF:000446">
    <property type="entry name" value="Zinc finger protein"/>
    <property type="match status" value="1"/>
</dbReference>
<feature type="compositionally biased region" description="Basic and acidic residues" evidence="5">
    <location>
        <begin position="318"/>
        <end position="330"/>
    </location>
</feature>
<gene>
    <name evidence="7" type="ORF">M407DRAFT_12172</name>
    <name evidence="8" type="ORF">M407DRAFT_8089</name>
</gene>
<dbReference type="InterPro" id="IPR036236">
    <property type="entry name" value="Znf_C2H2_sf"/>
</dbReference>
<feature type="compositionally biased region" description="Polar residues" evidence="5">
    <location>
        <begin position="256"/>
        <end position="281"/>
    </location>
</feature>
<evidence type="ECO:0000256" key="2">
    <source>
        <dbReference type="ARBA" id="ARBA00022771"/>
    </source>
</evidence>